<sequence length="56" mass="6347">MGLLLGTILLGILTFRAKVFPRWTVLLIVIMLISFGLPGFERWFALFWGVTYMAVG</sequence>
<evidence type="ECO:0000313" key="3">
    <source>
        <dbReference type="Proteomes" id="UP000650466"/>
    </source>
</evidence>
<protein>
    <submittedName>
        <fullName evidence="2">Uncharacterized protein</fullName>
    </submittedName>
</protein>
<gene>
    <name evidence="2" type="ORF">ICC18_02565</name>
</gene>
<name>A0A926KJY7_9BACL</name>
<dbReference type="EMBL" id="JACVVD010000001">
    <property type="protein sequence ID" value="MBD0379005.1"/>
    <property type="molecule type" value="Genomic_DNA"/>
</dbReference>
<evidence type="ECO:0000256" key="1">
    <source>
        <dbReference type="SAM" id="Phobius"/>
    </source>
</evidence>
<dbReference type="RefSeq" id="WP_188172796.1">
    <property type="nucleotide sequence ID" value="NZ_JACVVD010000001.1"/>
</dbReference>
<accession>A0A926KJY7</accession>
<keyword evidence="1" id="KW-0472">Membrane</keyword>
<evidence type="ECO:0000313" key="2">
    <source>
        <dbReference type="EMBL" id="MBD0379005.1"/>
    </source>
</evidence>
<proteinExistence type="predicted"/>
<keyword evidence="1" id="KW-0812">Transmembrane</keyword>
<keyword evidence="3" id="KW-1185">Reference proteome</keyword>
<dbReference type="AlphaFoldDB" id="A0A926KJY7"/>
<comment type="caution">
    <text evidence="2">The sequence shown here is derived from an EMBL/GenBank/DDBJ whole genome shotgun (WGS) entry which is preliminary data.</text>
</comment>
<dbReference type="Proteomes" id="UP000650466">
    <property type="component" value="Unassembled WGS sequence"/>
</dbReference>
<organism evidence="2 3">
    <name type="scientific">Paenibacillus sedimenti</name>
    <dbReference type="NCBI Taxonomy" id="2770274"/>
    <lineage>
        <taxon>Bacteria</taxon>
        <taxon>Bacillati</taxon>
        <taxon>Bacillota</taxon>
        <taxon>Bacilli</taxon>
        <taxon>Bacillales</taxon>
        <taxon>Paenibacillaceae</taxon>
        <taxon>Paenibacillus</taxon>
    </lineage>
</organism>
<keyword evidence="1" id="KW-1133">Transmembrane helix</keyword>
<reference evidence="2" key="1">
    <citation type="submission" date="2020-09" db="EMBL/GenBank/DDBJ databases">
        <title>Draft Genome Sequence of Paenibacillus sp. WST5.</title>
        <authorList>
            <person name="Bao Z."/>
        </authorList>
    </citation>
    <scope>NUCLEOTIDE SEQUENCE</scope>
    <source>
        <strain evidence="2">WST5</strain>
    </source>
</reference>
<feature type="transmembrane region" description="Helical" evidence="1">
    <location>
        <begin position="27"/>
        <end position="55"/>
    </location>
</feature>